<keyword evidence="2" id="KW-0812">Transmembrane</keyword>
<dbReference type="Proteomes" id="UP001501444">
    <property type="component" value="Unassembled WGS sequence"/>
</dbReference>
<sequence length="274" mass="28376">MHDNDVRDLFARVVGEAGPRPASREEMVAAGRRARNHRRRWWAGGVALAAVAAVAATTQVVPAPGAPGTVAAPGTVSAPGTTSAHSPEVAKSPTGRAVSKIPEAQQQRANQMLAALIAAIPAGYTTPAPGATPAAGHPLTRYAIVEGWQQTGWRYSVGTEVYRDGKAGLVRVDSFTDYGPPGTNDPCAAAYRAAGSYDGCTVLTAVTGTPVAVSWRGGSGKVPREVRATWVADDRAVSVEQGPGAQQPGFGMLTQPVFTDQELADLAVLPDFRG</sequence>
<keyword evidence="2" id="KW-0472">Membrane</keyword>
<feature type="transmembrane region" description="Helical" evidence="2">
    <location>
        <begin position="41"/>
        <end position="61"/>
    </location>
</feature>
<feature type="region of interest" description="Disordered" evidence="1">
    <location>
        <begin position="72"/>
        <end position="105"/>
    </location>
</feature>
<gene>
    <name evidence="3" type="ORF">GCM10010170_043690</name>
</gene>
<proteinExistence type="predicted"/>
<evidence type="ECO:0000313" key="4">
    <source>
        <dbReference type="Proteomes" id="UP001501444"/>
    </source>
</evidence>
<dbReference type="RefSeq" id="WP_344614300.1">
    <property type="nucleotide sequence ID" value="NZ_BAAARV010000033.1"/>
</dbReference>
<accession>A0ABN3GIT3</accession>
<evidence type="ECO:0000256" key="1">
    <source>
        <dbReference type="SAM" id="MobiDB-lite"/>
    </source>
</evidence>
<dbReference type="EMBL" id="BAAARV010000033">
    <property type="protein sequence ID" value="GAA2352751.1"/>
    <property type="molecule type" value="Genomic_DNA"/>
</dbReference>
<keyword evidence="2" id="KW-1133">Transmembrane helix</keyword>
<comment type="caution">
    <text evidence="3">The sequence shown here is derived from an EMBL/GenBank/DDBJ whole genome shotgun (WGS) entry which is preliminary data.</text>
</comment>
<evidence type="ECO:0000313" key="3">
    <source>
        <dbReference type="EMBL" id="GAA2352751.1"/>
    </source>
</evidence>
<protein>
    <submittedName>
        <fullName evidence="3">Uncharacterized protein</fullName>
    </submittedName>
</protein>
<evidence type="ECO:0000256" key="2">
    <source>
        <dbReference type="SAM" id="Phobius"/>
    </source>
</evidence>
<name>A0ABN3GIT3_9ACTN</name>
<reference evidence="3 4" key="1">
    <citation type="journal article" date="2019" name="Int. J. Syst. Evol. Microbiol.">
        <title>The Global Catalogue of Microorganisms (GCM) 10K type strain sequencing project: providing services to taxonomists for standard genome sequencing and annotation.</title>
        <authorList>
            <consortium name="The Broad Institute Genomics Platform"/>
            <consortium name="The Broad Institute Genome Sequencing Center for Infectious Disease"/>
            <person name="Wu L."/>
            <person name="Ma J."/>
        </authorList>
    </citation>
    <scope>NUCLEOTIDE SEQUENCE [LARGE SCALE GENOMIC DNA]</scope>
    <source>
        <strain evidence="3 4">JCM 3272</strain>
    </source>
</reference>
<keyword evidence="4" id="KW-1185">Reference proteome</keyword>
<organism evidence="3 4">
    <name type="scientific">Dactylosporangium salmoneum</name>
    <dbReference type="NCBI Taxonomy" id="53361"/>
    <lineage>
        <taxon>Bacteria</taxon>
        <taxon>Bacillati</taxon>
        <taxon>Actinomycetota</taxon>
        <taxon>Actinomycetes</taxon>
        <taxon>Micromonosporales</taxon>
        <taxon>Micromonosporaceae</taxon>
        <taxon>Dactylosporangium</taxon>
    </lineage>
</organism>